<protein>
    <recommendedName>
        <fullName evidence="4">Outer membrane protein beta-barrel domain-containing protein</fullName>
    </recommendedName>
</protein>
<evidence type="ECO:0000313" key="3">
    <source>
        <dbReference type="Proteomes" id="UP000313645"/>
    </source>
</evidence>
<accession>A0ABY1ZIN1</accession>
<keyword evidence="3" id="KW-1185">Reference proteome</keyword>
<comment type="caution">
    <text evidence="2">The sequence shown here is derived from an EMBL/GenBank/DDBJ whole genome shotgun (WGS) entry which is preliminary data.</text>
</comment>
<dbReference type="Proteomes" id="UP000313645">
    <property type="component" value="Unassembled WGS sequence"/>
</dbReference>
<proteinExistence type="predicted"/>
<keyword evidence="1" id="KW-0732">Signal</keyword>
<feature type="signal peptide" evidence="1">
    <location>
        <begin position="1"/>
        <end position="20"/>
    </location>
</feature>
<reference evidence="2 3" key="1">
    <citation type="submission" date="2019-02" db="EMBL/GenBank/DDBJ databases">
        <title>Marinobacter halodurans sp. nov., a marine bacterium isolated from sea tidal flat.</title>
        <authorList>
            <person name="Yoo Y."/>
            <person name="Lee D.W."/>
            <person name="Kim B.S."/>
            <person name="Kim J.-J."/>
        </authorList>
    </citation>
    <scope>NUCLEOTIDE SEQUENCE [LARGE SCALE GENOMIC DNA]</scope>
    <source>
        <strain evidence="2 3">YJ-S3-2</strain>
    </source>
</reference>
<organism evidence="2 3">
    <name type="scientific">Marinobacter halodurans</name>
    <dbReference type="NCBI Taxonomy" id="2528979"/>
    <lineage>
        <taxon>Bacteria</taxon>
        <taxon>Pseudomonadati</taxon>
        <taxon>Pseudomonadota</taxon>
        <taxon>Gammaproteobacteria</taxon>
        <taxon>Pseudomonadales</taxon>
        <taxon>Marinobacteraceae</taxon>
        <taxon>Marinobacter</taxon>
    </lineage>
</organism>
<dbReference type="EMBL" id="SJDL01000034">
    <property type="protein sequence ID" value="TBW50568.1"/>
    <property type="molecule type" value="Genomic_DNA"/>
</dbReference>
<evidence type="ECO:0000313" key="2">
    <source>
        <dbReference type="EMBL" id="TBW50568.1"/>
    </source>
</evidence>
<feature type="chain" id="PRO_5046957269" description="Outer membrane protein beta-barrel domain-containing protein" evidence="1">
    <location>
        <begin position="21"/>
        <end position="185"/>
    </location>
</feature>
<gene>
    <name evidence="2" type="ORF">EZI54_18180</name>
</gene>
<name>A0ABY1ZIN1_9GAMM</name>
<evidence type="ECO:0008006" key="4">
    <source>
        <dbReference type="Google" id="ProtNLM"/>
    </source>
</evidence>
<sequence length="185" mass="20119">MLRQLLLCLSALMLSFQVQAQGGVHPFIGALFTESQVASGQTGVSDALYYTGLEIQLRKAWSFGVSAAANDNTNDFTPSVDLKIDGYLKYRLFERSFLTPYLAAGVSGVAAEKRDCGFHVREAGGGLYGYTRCENRAVWSAGGSYQAGIELGTFHSAVADLYWEQYFGSHDVRVNAVGINVGVFY</sequence>
<dbReference type="RefSeq" id="WP_131483304.1">
    <property type="nucleotide sequence ID" value="NZ_SJDL01000034.1"/>
</dbReference>
<evidence type="ECO:0000256" key="1">
    <source>
        <dbReference type="SAM" id="SignalP"/>
    </source>
</evidence>